<evidence type="ECO:0000256" key="1">
    <source>
        <dbReference type="ARBA" id="ARBA00004447"/>
    </source>
</evidence>
<dbReference type="Proteomes" id="UP000838756">
    <property type="component" value="Unassembled WGS sequence"/>
</dbReference>
<evidence type="ECO:0000256" key="5">
    <source>
        <dbReference type="ARBA" id="ARBA00022679"/>
    </source>
</evidence>
<dbReference type="InterPro" id="IPR031481">
    <property type="entry name" value="Glyco_tran_10_N"/>
</dbReference>
<evidence type="ECO:0000259" key="13">
    <source>
        <dbReference type="Pfam" id="PF00852"/>
    </source>
</evidence>
<comment type="caution">
    <text evidence="15">The sequence shown here is derived from an EMBL/GenBank/DDBJ whole genome shotgun (WGS) entry which is preliminary data.</text>
</comment>
<feature type="domain" description="Fucosyltransferase N-terminal" evidence="14">
    <location>
        <begin position="29"/>
        <end position="144"/>
    </location>
</feature>
<feature type="domain" description="Fucosyltransferase C-terminal" evidence="13">
    <location>
        <begin position="181"/>
        <end position="352"/>
    </location>
</feature>
<organism evidence="15 16">
    <name type="scientific">Pararge aegeria aegeria</name>
    <dbReference type="NCBI Taxonomy" id="348720"/>
    <lineage>
        <taxon>Eukaryota</taxon>
        <taxon>Metazoa</taxon>
        <taxon>Ecdysozoa</taxon>
        <taxon>Arthropoda</taxon>
        <taxon>Hexapoda</taxon>
        <taxon>Insecta</taxon>
        <taxon>Pterygota</taxon>
        <taxon>Neoptera</taxon>
        <taxon>Endopterygota</taxon>
        <taxon>Lepidoptera</taxon>
        <taxon>Glossata</taxon>
        <taxon>Ditrysia</taxon>
        <taxon>Papilionoidea</taxon>
        <taxon>Nymphalidae</taxon>
        <taxon>Satyrinae</taxon>
        <taxon>Satyrini</taxon>
        <taxon>Parargina</taxon>
        <taxon>Pararge</taxon>
    </lineage>
</organism>
<dbReference type="InterPro" id="IPR038577">
    <property type="entry name" value="GT10-like_C_sf"/>
</dbReference>
<evidence type="ECO:0000256" key="9">
    <source>
        <dbReference type="ARBA" id="ARBA00023034"/>
    </source>
</evidence>
<keyword evidence="9 12" id="KW-0333">Golgi apparatus</keyword>
<keyword evidence="11" id="KW-0325">Glycoprotein</keyword>
<keyword evidence="4 12" id="KW-0328">Glycosyltransferase</keyword>
<accession>A0A8S4RFD6</accession>
<keyword evidence="10" id="KW-0472">Membrane</keyword>
<dbReference type="EC" id="2.4.1.-" evidence="12"/>
<dbReference type="AlphaFoldDB" id="A0A8S4RFD6"/>
<sequence>MQNTMDKILQRLDKKTEIDKSNVISESELKYILQWTSPTGVPFVYMGVGQKGFIDRNCTFTNCYVTGNRTFLGDYTKFDLIAFAGPEVVRMSKYALPGRRSPHQKFVFASIESADNYPVCSDKLDNVFNWTWTYRLESEAKWGYIVVRDANNVIIGPKKNMQWLRREEMDPVSDELKNKLKKKSKAAAWFVSNCYSRSGREKYVKELQAMLKKYNLEVDIYGHCGPLKCSRDKQDDCNVMLSNNYYFYLSFENSFAEDYVTEKLLYPLQHDAVPIVFGGANYTRFMPDGIYLNARELGSEKLAEKMNELILNPDLYAEYFRWKKHYSYYRRFESLETDDYCSFCTILNNEEKHNLNNREPSVKPRYRFRTQPLLRQRMSKQTNVRVRQPRFHQPPVLRKHQEPQIWRTLALDLPSPPHACQSNTWTGLPTPSCIHCALRWTSERRKETAEPPCRVTGHRRTICKMRNCLPVILDSAG</sequence>
<name>A0A8S4RFD6_9NEOP</name>
<keyword evidence="16" id="KW-1185">Reference proteome</keyword>
<evidence type="ECO:0000313" key="16">
    <source>
        <dbReference type="Proteomes" id="UP000838756"/>
    </source>
</evidence>
<evidence type="ECO:0000259" key="14">
    <source>
        <dbReference type="Pfam" id="PF17039"/>
    </source>
</evidence>
<keyword evidence="6 12" id="KW-0812">Transmembrane</keyword>
<comment type="pathway">
    <text evidence="2">Protein modification; protein glycosylation.</text>
</comment>
<dbReference type="Pfam" id="PF00852">
    <property type="entry name" value="Glyco_transf_10"/>
    <property type="match status" value="1"/>
</dbReference>
<dbReference type="Gene3D" id="3.40.50.11660">
    <property type="entry name" value="Glycosyl transferase family 10, C-terminal domain"/>
    <property type="match status" value="1"/>
</dbReference>
<evidence type="ECO:0000256" key="7">
    <source>
        <dbReference type="ARBA" id="ARBA00022968"/>
    </source>
</evidence>
<dbReference type="InterPro" id="IPR001503">
    <property type="entry name" value="Glyco_trans_10"/>
</dbReference>
<proteinExistence type="inferred from homology"/>
<dbReference type="EMBL" id="CAKXAJ010025106">
    <property type="protein sequence ID" value="CAH2234995.1"/>
    <property type="molecule type" value="Genomic_DNA"/>
</dbReference>
<keyword evidence="7" id="KW-0735">Signal-anchor</keyword>
<evidence type="ECO:0000256" key="12">
    <source>
        <dbReference type="RuleBase" id="RU003832"/>
    </source>
</evidence>
<evidence type="ECO:0000256" key="10">
    <source>
        <dbReference type="ARBA" id="ARBA00023136"/>
    </source>
</evidence>
<comment type="similarity">
    <text evidence="3 12">Belongs to the glycosyltransferase 10 family.</text>
</comment>
<reference evidence="15" key="1">
    <citation type="submission" date="2022-03" db="EMBL/GenBank/DDBJ databases">
        <authorList>
            <person name="Lindestad O."/>
        </authorList>
    </citation>
    <scope>NUCLEOTIDE SEQUENCE</scope>
</reference>
<comment type="subcellular location">
    <subcellularLocation>
        <location evidence="1 12">Golgi apparatus</location>
        <location evidence="1 12">Golgi stack membrane</location>
        <topology evidence="1 12">Single-pass type II membrane protein</topology>
    </subcellularLocation>
</comment>
<evidence type="ECO:0000256" key="2">
    <source>
        <dbReference type="ARBA" id="ARBA00004922"/>
    </source>
</evidence>
<protein>
    <recommendedName>
        <fullName evidence="12">Fucosyltransferase</fullName>
        <ecNumber evidence="12">2.4.1.-</ecNumber>
    </recommendedName>
</protein>
<dbReference type="SUPFAM" id="SSF53756">
    <property type="entry name" value="UDP-Glycosyltransferase/glycogen phosphorylase"/>
    <property type="match status" value="1"/>
</dbReference>
<dbReference type="GO" id="GO:0032580">
    <property type="term" value="C:Golgi cisterna membrane"/>
    <property type="evidence" value="ECO:0007669"/>
    <property type="project" value="UniProtKB-SubCell"/>
</dbReference>
<keyword evidence="8" id="KW-1133">Transmembrane helix</keyword>
<gene>
    <name evidence="15" type="primary">jg18993</name>
    <name evidence="15" type="ORF">PAEG_LOCUS12688</name>
</gene>
<dbReference type="OrthoDB" id="427096at2759"/>
<evidence type="ECO:0000256" key="4">
    <source>
        <dbReference type="ARBA" id="ARBA00022676"/>
    </source>
</evidence>
<dbReference type="Pfam" id="PF17039">
    <property type="entry name" value="Glyco_tran_10_N"/>
    <property type="match status" value="1"/>
</dbReference>
<keyword evidence="5 12" id="KW-0808">Transferase</keyword>
<evidence type="ECO:0000256" key="8">
    <source>
        <dbReference type="ARBA" id="ARBA00022989"/>
    </source>
</evidence>
<dbReference type="GO" id="GO:0008417">
    <property type="term" value="F:fucosyltransferase activity"/>
    <property type="evidence" value="ECO:0007669"/>
    <property type="project" value="InterPro"/>
</dbReference>
<evidence type="ECO:0000256" key="3">
    <source>
        <dbReference type="ARBA" id="ARBA00008919"/>
    </source>
</evidence>
<dbReference type="PANTHER" id="PTHR48438">
    <property type="entry name" value="ALPHA-(1,3)-FUCOSYLTRANSFERASE C-RELATED"/>
    <property type="match status" value="1"/>
</dbReference>
<dbReference type="InterPro" id="IPR055270">
    <property type="entry name" value="Glyco_tran_10_C"/>
</dbReference>
<dbReference type="PANTHER" id="PTHR48438:SF1">
    <property type="entry name" value="ALPHA-(1,3)-FUCOSYLTRANSFERASE C-RELATED"/>
    <property type="match status" value="1"/>
</dbReference>
<evidence type="ECO:0000256" key="11">
    <source>
        <dbReference type="ARBA" id="ARBA00023180"/>
    </source>
</evidence>
<evidence type="ECO:0000313" key="15">
    <source>
        <dbReference type="EMBL" id="CAH2234995.1"/>
    </source>
</evidence>
<evidence type="ECO:0000256" key="6">
    <source>
        <dbReference type="ARBA" id="ARBA00022692"/>
    </source>
</evidence>